<dbReference type="AlphaFoldDB" id="A0A0S1MJD5"/>
<evidence type="ECO:0000256" key="1">
    <source>
        <dbReference type="SAM" id="MobiDB-lite"/>
    </source>
</evidence>
<evidence type="ECO:0000256" key="2">
    <source>
        <dbReference type="SAM" id="SignalP"/>
    </source>
</evidence>
<feature type="signal peptide" evidence="2">
    <location>
        <begin position="1"/>
        <end position="24"/>
    </location>
</feature>
<sequence>MESSTQRLFSLVLLASSLFCSSSALSSYSPQDLLAYPKYSISLQNWNFAITNSTATSILSAQSQSVSENGEETDVELHSAGGSDSHLDSRVC</sequence>
<feature type="region of interest" description="Disordered" evidence="1">
    <location>
        <begin position="62"/>
        <end position="92"/>
    </location>
</feature>
<reference evidence="3" key="1">
    <citation type="submission" date="2015-07" db="EMBL/GenBank/DDBJ databases">
        <title>Elucidating the P. pachyrhizi secretome and potential effectors.</title>
        <authorList>
            <person name="de Carvalho M.C.C.G."/>
            <person name="Nascimento L.C."/>
            <person name="Darben L.M."/>
            <person name="Polizel-Podanosqui A.M."/>
            <person name="Lopes-Caitar V.S."/>
            <person name="Rocha C.S."/>
            <person name="Qi M."/>
            <person name="Carazolle M."/>
            <person name="Kuwahara M.K."/>
            <person name="Pereira G.A.G."/>
            <person name="Abdelnoor R.V."/>
            <person name="Whitham S.A."/>
            <person name="Marcelino-Guimaraes F.C."/>
        </authorList>
    </citation>
    <scope>NUCLEOTIDE SEQUENCE</scope>
</reference>
<evidence type="ECO:0008006" key="4">
    <source>
        <dbReference type="Google" id="ProtNLM"/>
    </source>
</evidence>
<accession>A0A0S1MJD5</accession>
<dbReference type="EMBL" id="KT246900">
    <property type="protein sequence ID" value="ALL40991.1"/>
    <property type="molecule type" value="mRNA"/>
</dbReference>
<keyword evidence="2" id="KW-0732">Signal</keyword>
<protein>
    <recommendedName>
        <fullName evidence="4">Secreted protein</fullName>
    </recommendedName>
</protein>
<proteinExistence type="evidence at transcript level"/>
<organism evidence="3">
    <name type="scientific">Phakopsora pachyrhizi</name>
    <name type="common">Asian soybean rust disease fungus</name>
    <dbReference type="NCBI Taxonomy" id="170000"/>
    <lineage>
        <taxon>Eukaryota</taxon>
        <taxon>Fungi</taxon>
        <taxon>Dikarya</taxon>
        <taxon>Basidiomycota</taxon>
        <taxon>Pucciniomycotina</taxon>
        <taxon>Pucciniomycetes</taxon>
        <taxon>Pucciniales</taxon>
        <taxon>Phakopsoraceae</taxon>
        <taxon>Phakopsora</taxon>
    </lineage>
</organism>
<name>A0A0S1MJD5_PHAPC</name>
<feature type="chain" id="PRO_5006589140" description="Secreted protein" evidence="2">
    <location>
        <begin position="25"/>
        <end position="92"/>
    </location>
</feature>
<evidence type="ECO:0000313" key="3">
    <source>
        <dbReference type="EMBL" id="ALL40991.1"/>
    </source>
</evidence>